<reference evidence="5" key="1">
    <citation type="submission" date="2017-09" db="EMBL/GenBank/DDBJ databases">
        <authorList>
            <person name="Varghese N."/>
            <person name="Submissions S."/>
        </authorList>
    </citation>
    <scope>NUCLEOTIDE SEQUENCE [LARGE SCALE GENOMIC DNA]</scope>
    <source>
        <strain evidence="5">C7</strain>
    </source>
</reference>
<name>A0A2C9CPP9_9RHOB</name>
<protein>
    <recommendedName>
        <fullName evidence="3">Cytokinin riboside 5'-monophosphate phosphoribohydrolase</fullName>
        <ecNumber evidence="3">3.2.2.n1</ecNumber>
    </recommendedName>
</protein>
<dbReference type="GO" id="GO:0005829">
    <property type="term" value="C:cytosol"/>
    <property type="evidence" value="ECO:0007669"/>
    <property type="project" value="TreeGrafter"/>
</dbReference>
<dbReference type="GO" id="GO:0008714">
    <property type="term" value="F:AMP nucleosidase activity"/>
    <property type="evidence" value="ECO:0007669"/>
    <property type="project" value="UniProtKB-EC"/>
</dbReference>
<evidence type="ECO:0000256" key="3">
    <source>
        <dbReference type="RuleBase" id="RU363015"/>
    </source>
</evidence>
<accession>A0A2C9CPP9</accession>
<comment type="catalytic activity">
    <reaction evidence="1">
        <text>AMP + H2O = D-ribose 5-phosphate + adenine</text>
        <dbReference type="Rhea" id="RHEA:20129"/>
        <dbReference type="ChEBI" id="CHEBI:15377"/>
        <dbReference type="ChEBI" id="CHEBI:16708"/>
        <dbReference type="ChEBI" id="CHEBI:78346"/>
        <dbReference type="ChEBI" id="CHEBI:456215"/>
        <dbReference type="EC" id="3.2.2.4"/>
    </reaction>
</comment>
<evidence type="ECO:0000313" key="5">
    <source>
        <dbReference type="Proteomes" id="UP000220034"/>
    </source>
</evidence>
<gene>
    <name evidence="4" type="ORF">SAMN06273572_102167</name>
</gene>
<dbReference type="AlphaFoldDB" id="A0A2C9CPP9"/>
<dbReference type="GO" id="GO:0009691">
    <property type="term" value="P:cytokinin biosynthetic process"/>
    <property type="evidence" value="ECO:0007669"/>
    <property type="project" value="UniProtKB-UniRule"/>
</dbReference>
<keyword evidence="3" id="KW-0378">Hydrolase</keyword>
<dbReference type="NCBIfam" id="TIGR00730">
    <property type="entry name" value="Rossman fold protein, TIGR00730 family"/>
    <property type="match status" value="1"/>
</dbReference>
<dbReference type="Proteomes" id="UP000220034">
    <property type="component" value="Unassembled WGS sequence"/>
</dbReference>
<dbReference type="SUPFAM" id="SSF102405">
    <property type="entry name" value="MCP/YpsA-like"/>
    <property type="match status" value="1"/>
</dbReference>
<dbReference type="Gene3D" id="3.40.50.450">
    <property type="match status" value="1"/>
</dbReference>
<dbReference type="OrthoDB" id="9801098at2"/>
<dbReference type="RefSeq" id="WP_097929071.1">
    <property type="nucleotide sequence ID" value="NZ_OCTN01000002.1"/>
</dbReference>
<keyword evidence="5" id="KW-1185">Reference proteome</keyword>
<dbReference type="EC" id="3.2.2.n1" evidence="3"/>
<keyword evidence="3" id="KW-0203">Cytokinin biosynthesis</keyword>
<dbReference type="InterPro" id="IPR005269">
    <property type="entry name" value="LOG"/>
</dbReference>
<evidence type="ECO:0000256" key="2">
    <source>
        <dbReference type="ARBA" id="ARBA00006763"/>
    </source>
</evidence>
<evidence type="ECO:0000313" key="4">
    <source>
        <dbReference type="EMBL" id="SOH93491.1"/>
    </source>
</evidence>
<organism evidence="4 5">
    <name type="scientific">Pontivivens marinum</name>
    <dbReference type="NCBI Taxonomy" id="1690039"/>
    <lineage>
        <taxon>Bacteria</taxon>
        <taxon>Pseudomonadati</taxon>
        <taxon>Pseudomonadota</taxon>
        <taxon>Alphaproteobacteria</taxon>
        <taxon>Rhodobacterales</taxon>
        <taxon>Paracoccaceae</taxon>
        <taxon>Pontivivens</taxon>
    </lineage>
</organism>
<evidence type="ECO:0000256" key="1">
    <source>
        <dbReference type="ARBA" id="ARBA00000274"/>
    </source>
</evidence>
<dbReference type="InterPro" id="IPR031100">
    <property type="entry name" value="LOG_fam"/>
</dbReference>
<proteinExistence type="inferred from homology"/>
<dbReference type="PANTHER" id="PTHR31223">
    <property type="entry name" value="LOG FAMILY PROTEIN YJL055W"/>
    <property type="match status" value="1"/>
</dbReference>
<dbReference type="PANTHER" id="PTHR31223:SF70">
    <property type="entry name" value="LOG FAMILY PROTEIN YJL055W"/>
    <property type="match status" value="1"/>
</dbReference>
<dbReference type="EMBL" id="OCTN01000002">
    <property type="protein sequence ID" value="SOH93491.1"/>
    <property type="molecule type" value="Genomic_DNA"/>
</dbReference>
<comment type="similarity">
    <text evidence="2 3">Belongs to the LOG family.</text>
</comment>
<dbReference type="Pfam" id="PF03641">
    <property type="entry name" value="Lysine_decarbox"/>
    <property type="match status" value="1"/>
</dbReference>
<sequence>MTSTITPGICVFCGSRPGDDPAFVADATKIGQAIAAEGWRVIYGAGDIGIMGAVAEAAQAAGGKLFGVIPQHLVDREVGRASADTYVVTDNMHTRKTVMFANSAGILVLPGGPGTLDELFEVMTWRQLGVHDKPIVLLNTNGYWDGLIELIDSIIARGFAEASFREFLTVVETPDQAMGALRARLS</sequence>